<protein>
    <recommendedName>
        <fullName evidence="9">Transposase IS204/IS1001/IS1096/IS1165 family protein</fullName>
    </recommendedName>
</protein>
<evidence type="ECO:0008006" key="9">
    <source>
        <dbReference type="Google" id="ProtNLM"/>
    </source>
</evidence>
<reference evidence="8" key="2">
    <citation type="journal article" date="2011" name="MBio">
        <title>Novel metabolic attributes of the genus Cyanothece, comprising a group of unicellular nitrogen-fixing Cyanobacteria.</title>
        <authorList>
            <person name="Bandyopadhyay A."/>
            <person name="Elvitigala T."/>
            <person name="Welsh E."/>
            <person name="Stockel J."/>
            <person name="Liberton M."/>
            <person name="Min H."/>
            <person name="Sherman L.A."/>
            <person name="Pakrasi H.B."/>
        </authorList>
    </citation>
    <scope>NUCLEOTIDE SEQUENCE [LARGE SCALE GENOMIC DNA]</scope>
    <source>
        <strain evidence="8">PCC 7424</strain>
    </source>
</reference>
<dbReference type="Pfam" id="PF01610">
    <property type="entry name" value="DDE_Tnp_ISL3"/>
    <property type="match status" value="1"/>
</dbReference>
<dbReference type="EMBL" id="CP001291">
    <property type="protein sequence ID" value="ACK68580.1"/>
    <property type="molecule type" value="Genomic_DNA"/>
</dbReference>
<dbReference type="PANTHER" id="PTHR33498:SF1">
    <property type="entry name" value="TRANSPOSASE FOR INSERTION SEQUENCE ELEMENT IS1557"/>
    <property type="match status" value="1"/>
</dbReference>
<evidence type="ECO:0000313" key="5">
    <source>
        <dbReference type="EMBL" id="ACK68580.1"/>
    </source>
</evidence>
<dbReference type="EMBL" id="CP001291">
    <property type="protein sequence ID" value="ACK68553.1"/>
    <property type="molecule type" value="Genomic_DNA"/>
</dbReference>
<dbReference type="KEGG" id="cyc:PCC7424_1544"/>
<evidence type="ECO:0000313" key="7">
    <source>
        <dbReference type="EMBL" id="ACK73520.1"/>
    </source>
</evidence>
<dbReference type="Proteomes" id="UP000002384">
    <property type="component" value="Chromosome"/>
</dbReference>
<dbReference type="Pfam" id="PF14690">
    <property type="entry name" value="Zn_ribbon_ISL3"/>
    <property type="match status" value="1"/>
</dbReference>
<dbReference type="HOGENOM" id="CLU_041900_0_3_3"/>
<evidence type="ECO:0000313" key="4">
    <source>
        <dbReference type="EMBL" id="ACK68553.1"/>
    </source>
</evidence>
<evidence type="ECO:0000259" key="2">
    <source>
        <dbReference type="Pfam" id="PF13542"/>
    </source>
</evidence>
<keyword evidence="8" id="KW-1185">Reference proteome</keyword>
<feature type="domain" description="Transposase IS204/IS1001/IS1096/IS1165 DDE" evidence="1">
    <location>
        <begin position="150"/>
        <end position="375"/>
    </location>
</feature>
<evidence type="ECO:0000259" key="3">
    <source>
        <dbReference type="Pfam" id="PF14690"/>
    </source>
</evidence>
<dbReference type="eggNOG" id="COG3464">
    <property type="taxonomic scope" value="Bacteria"/>
</dbReference>
<dbReference type="NCBIfam" id="NF033550">
    <property type="entry name" value="transpos_ISL3"/>
    <property type="match status" value="1"/>
</dbReference>
<evidence type="ECO:0000259" key="1">
    <source>
        <dbReference type="Pfam" id="PF01610"/>
    </source>
</evidence>
<feature type="domain" description="Transposase IS204/IS1001/IS1096/IS1165 zinc-finger" evidence="3">
    <location>
        <begin position="37"/>
        <end position="81"/>
    </location>
</feature>
<reference evidence="4" key="1">
    <citation type="submission" date="2008-12" db="EMBL/GenBank/DDBJ databases">
        <title>Complete sequence of chromosome Cyanothece sp. PCC 7424.</title>
        <authorList>
            <consortium name="US DOE Joint Genome Institute"/>
            <person name="Lucas S."/>
            <person name="Copeland A."/>
            <person name="Lapidus A."/>
            <person name="Glavina del Rio T."/>
            <person name="Dalin E."/>
            <person name="Tice H."/>
            <person name="Bruce D."/>
            <person name="Goodwin L."/>
            <person name="Pitluck S."/>
            <person name="Chertkov O."/>
            <person name="Brettin T."/>
            <person name="Detter J.C."/>
            <person name="Han C."/>
            <person name="Larimer F."/>
            <person name="Land M."/>
            <person name="Hauser L."/>
            <person name="Kyrpides N."/>
            <person name="Mikhailova N."/>
            <person name="Liberton M."/>
            <person name="Stoeckel J."/>
            <person name="Banerjee A."/>
            <person name="Singh A."/>
            <person name="Page L."/>
            <person name="Sato H."/>
            <person name="Zhao L."/>
            <person name="Sherman L."/>
            <person name="Pakrasi H."/>
            <person name="Richardson P."/>
        </authorList>
    </citation>
    <scope>NUCLEOTIDE SEQUENCE</scope>
    <source>
        <strain evidence="4">PCC 7424</strain>
    </source>
</reference>
<dbReference type="PANTHER" id="PTHR33498">
    <property type="entry name" value="TRANSPOSASE FOR INSERTION SEQUENCE ELEMENT IS1557"/>
    <property type="match status" value="1"/>
</dbReference>
<proteinExistence type="predicted"/>
<accession>B7K865</accession>
<dbReference type="InterPro" id="IPR032877">
    <property type="entry name" value="Transposase_HTH"/>
</dbReference>
<dbReference type="EMBL" id="CP001291">
    <property type="protein sequence ID" value="ACK69984.1"/>
    <property type="molecule type" value="Genomic_DNA"/>
</dbReference>
<dbReference type="Pfam" id="PF13542">
    <property type="entry name" value="HTH_Tnp_ISL3"/>
    <property type="match status" value="1"/>
</dbReference>
<dbReference type="KEGG" id="cyc:PCC7424_0110"/>
<dbReference type="KEGG" id="cyc:PCC7424_0083"/>
<dbReference type="InterPro" id="IPR047951">
    <property type="entry name" value="Transpos_ISL3"/>
</dbReference>
<gene>
    <name evidence="4" type="ordered locus">PCC7424_0083</name>
    <name evidence="5" type="ordered locus">PCC7424_0110</name>
    <name evidence="6" type="ordered locus">PCC7424_1544</name>
    <name evidence="7" type="ordered locus">PCC7424_5170</name>
</gene>
<feature type="domain" description="Transposase IS204/IS1001/IS1096/IS1165 helix-turn-helix" evidence="2">
    <location>
        <begin position="87"/>
        <end position="137"/>
    </location>
</feature>
<organism evidence="4 8">
    <name type="scientific">Gloeothece citriformis (strain PCC 7424)</name>
    <name type="common">Cyanothece sp. (strain PCC 7424)</name>
    <dbReference type="NCBI Taxonomy" id="65393"/>
    <lineage>
        <taxon>Bacteria</taxon>
        <taxon>Bacillati</taxon>
        <taxon>Cyanobacteriota</taxon>
        <taxon>Cyanophyceae</taxon>
        <taxon>Oscillatoriophycideae</taxon>
        <taxon>Chroococcales</taxon>
        <taxon>Aphanothecaceae</taxon>
        <taxon>Gloeothece</taxon>
        <taxon>Gloeothece citriformis</taxon>
    </lineage>
</organism>
<dbReference type="EMBL" id="CP001291">
    <property type="protein sequence ID" value="ACK73520.1"/>
    <property type="molecule type" value="Genomic_DNA"/>
</dbReference>
<dbReference type="AlphaFoldDB" id="B7K865"/>
<dbReference type="InterPro" id="IPR029261">
    <property type="entry name" value="Transposase_Znf"/>
</dbReference>
<dbReference type="InterPro" id="IPR002560">
    <property type="entry name" value="Transposase_DDE"/>
</dbReference>
<evidence type="ECO:0000313" key="6">
    <source>
        <dbReference type="EMBL" id="ACK69984.1"/>
    </source>
</evidence>
<name>B7K865_GLOC7</name>
<evidence type="ECO:0000313" key="8">
    <source>
        <dbReference type="Proteomes" id="UP000002384"/>
    </source>
</evidence>
<dbReference type="KEGG" id="cyc:PCC7424_5170"/>
<sequence>MDFHLDSLLHLPFVTVLTCQQQEGFILLTLDFINEGISCPHCQTYTDNLHQIRPILVRDLSILGQGVYLKVPRRQFICSQCGKYPTEILNFIDRRRNYTKRYEEHIYEKVKELTVEQVSKNEQLSPEQVQNIFQRIAKQKKKDWGKPERLGLDEFSRQKGQGNLVTVLSNLDEGSLLEVIDSHKSEEIIEVLKQAPISIRENIKEVCVDMWGGFKKVITEVFPNALVVIDRFHVMKLVHKALNHLRLKLKLKGLKNRYLLLKNKVNLTEEEKKDLGELLRGYPCLSIAYELKEELRNIYENTRTVKEGLKKLKKWLRLARVFFGKTAETLELHLQNICNYFLNRTSNGVMEGLNNKIKLILRQSYGFSNFKFMREKLLACLFK</sequence>